<proteinExistence type="predicted"/>
<dbReference type="EMBL" id="JBHDIY010000002">
    <property type="protein sequence ID" value="MFL4470101.1"/>
    <property type="molecule type" value="Genomic_DNA"/>
</dbReference>
<gene>
    <name evidence="2" type="ORF">ACERZ8_09560</name>
</gene>
<organism evidence="2 3">
    <name type="scientific">Tateyamaria armeniaca</name>
    <dbReference type="NCBI Taxonomy" id="2518930"/>
    <lineage>
        <taxon>Bacteria</taxon>
        <taxon>Pseudomonadati</taxon>
        <taxon>Pseudomonadota</taxon>
        <taxon>Alphaproteobacteria</taxon>
        <taxon>Rhodobacterales</taxon>
        <taxon>Roseobacteraceae</taxon>
        <taxon>Tateyamaria</taxon>
    </lineage>
</organism>
<keyword evidence="3" id="KW-1185">Reference proteome</keyword>
<dbReference type="RefSeq" id="WP_407591972.1">
    <property type="nucleotide sequence ID" value="NZ_JBHDIY010000002.1"/>
</dbReference>
<dbReference type="Pfam" id="PF04965">
    <property type="entry name" value="GPW_gp25"/>
    <property type="match status" value="1"/>
</dbReference>
<dbReference type="SUPFAM" id="SSF160719">
    <property type="entry name" value="gpW/gp25-like"/>
    <property type="match status" value="1"/>
</dbReference>
<protein>
    <submittedName>
        <fullName evidence="2">GPW/gp25 family protein</fullName>
    </submittedName>
</protein>
<sequence>MEPPFQGFRYPPTLEGPIGRFRPETDYEAYVNQLIRQVLLTAPGERVNRPDFGAGLRRALFAPSSPETATMLKATIFQALTQWLGNIIDVNEVETLFENGRLDVTVVYTIKARGDEQIINLEVAL</sequence>
<dbReference type="Proteomes" id="UP001627408">
    <property type="component" value="Unassembled WGS sequence"/>
</dbReference>
<name>A0ABW8USM2_9RHOB</name>
<dbReference type="Gene3D" id="3.10.450.40">
    <property type="match status" value="1"/>
</dbReference>
<evidence type="ECO:0000313" key="2">
    <source>
        <dbReference type="EMBL" id="MFL4470101.1"/>
    </source>
</evidence>
<feature type="domain" description="IraD/Gp25-like" evidence="1">
    <location>
        <begin position="26"/>
        <end position="113"/>
    </location>
</feature>
<accession>A0ABW8USM2</accession>
<reference evidence="2 3" key="1">
    <citation type="submission" date="2024-08" db="EMBL/GenBank/DDBJ databases">
        <title>Tateyamaria sp. nov., isolated from marine algae.</title>
        <authorList>
            <person name="Choi B.J."/>
            <person name="Kim J.M."/>
            <person name="Lee J.K."/>
            <person name="Choi D.G."/>
            <person name="Bayburt H."/>
            <person name="Baek J.H."/>
            <person name="Han D.M."/>
            <person name="Jeon C.O."/>
        </authorList>
    </citation>
    <scope>NUCLEOTIDE SEQUENCE [LARGE SCALE GENOMIC DNA]</scope>
    <source>
        <strain evidence="2 3">KMU-156</strain>
    </source>
</reference>
<evidence type="ECO:0000313" key="3">
    <source>
        <dbReference type="Proteomes" id="UP001627408"/>
    </source>
</evidence>
<evidence type="ECO:0000259" key="1">
    <source>
        <dbReference type="Pfam" id="PF04965"/>
    </source>
</evidence>
<comment type="caution">
    <text evidence="2">The sequence shown here is derived from an EMBL/GenBank/DDBJ whole genome shotgun (WGS) entry which is preliminary data.</text>
</comment>
<dbReference type="InterPro" id="IPR007048">
    <property type="entry name" value="IraD/Gp25-like"/>
</dbReference>